<proteinExistence type="predicted"/>
<accession>A0ACB9NZZ5</accession>
<organism evidence="1 2">
    <name type="scientific">Melastoma candidum</name>
    <dbReference type="NCBI Taxonomy" id="119954"/>
    <lineage>
        <taxon>Eukaryota</taxon>
        <taxon>Viridiplantae</taxon>
        <taxon>Streptophyta</taxon>
        <taxon>Embryophyta</taxon>
        <taxon>Tracheophyta</taxon>
        <taxon>Spermatophyta</taxon>
        <taxon>Magnoliopsida</taxon>
        <taxon>eudicotyledons</taxon>
        <taxon>Gunneridae</taxon>
        <taxon>Pentapetalae</taxon>
        <taxon>rosids</taxon>
        <taxon>malvids</taxon>
        <taxon>Myrtales</taxon>
        <taxon>Melastomataceae</taxon>
        <taxon>Melastomatoideae</taxon>
        <taxon>Melastomateae</taxon>
        <taxon>Melastoma</taxon>
    </lineage>
</organism>
<dbReference type="Proteomes" id="UP001057402">
    <property type="component" value="Chromosome 7"/>
</dbReference>
<evidence type="ECO:0000313" key="2">
    <source>
        <dbReference type="Proteomes" id="UP001057402"/>
    </source>
</evidence>
<evidence type="ECO:0000313" key="1">
    <source>
        <dbReference type="EMBL" id="KAI4341591.1"/>
    </source>
</evidence>
<reference evidence="2" key="1">
    <citation type="journal article" date="2023" name="Front. Plant Sci.">
        <title>Chromosomal-level genome assembly of Melastoma candidum provides insights into trichome evolution.</title>
        <authorList>
            <person name="Zhong Y."/>
            <person name="Wu W."/>
            <person name="Sun C."/>
            <person name="Zou P."/>
            <person name="Liu Y."/>
            <person name="Dai S."/>
            <person name="Zhou R."/>
        </authorList>
    </citation>
    <scope>NUCLEOTIDE SEQUENCE [LARGE SCALE GENOMIC DNA]</scope>
</reference>
<comment type="caution">
    <text evidence="1">The sequence shown here is derived from an EMBL/GenBank/DDBJ whole genome shotgun (WGS) entry which is preliminary data.</text>
</comment>
<protein>
    <submittedName>
        <fullName evidence="1">Uncharacterized protein</fullName>
    </submittedName>
</protein>
<dbReference type="EMBL" id="CM042886">
    <property type="protein sequence ID" value="KAI4341591.1"/>
    <property type="molecule type" value="Genomic_DNA"/>
</dbReference>
<name>A0ACB9NZZ5_9MYRT</name>
<gene>
    <name evidence="1" type="ORF">MLD38_026298</name>
</gene>
<sequence>MAEISPSPAASADGPSPPPPPLEYDANTMRTTKPGVKRLFLTFSVLVSFLLGFPLLWKSIEIYRAPLPFDDIDSISRRIESNPPQFPCRFRAVFLGFDSAFQDVSGRVEGLKASIDDRMRGFAPEARHCGGCLSKYSVEVTVGAGDECVSSESVRGLDKHWCGVIGGVDFSQDDQIVDDELEGILRDENAYTVVVINDKVVAGMRSIVGKFKHAWIFGTVTVEEAVASTVEIFVKVFSNGGNDNGLVPGEFMPVGADGSIVLSFNLLNADPHSWVYDWDFNRIEEDMISSIVQGLKSIADISVESQVLHYTPKSSYSYWDDKHESNIFSTSDLPFFVNSNEWHLDTSVAAGGRSKILHFVVYIPSAKECPLKLQLADGTISETNGFISPMWGGVTVWNPLHCSHDKESHPRIFRKILPQDLEKIFEVLVGQIRQLFGLKSDEIFIGATSRSRMLASNKGFAEWELDFLARQHTCFNLNSCASTLGSLSRLVQSLPRMIIIDKIGKQVKHSVEAAKNAETQVSSGSFDAAAASSKQARSLAEDAFFDPSITSISYYSFEHCFAVYSPFFLPVTLHVVLAALREMKRYRQENRKYLTWKSKMEGKL</sequence>
<keyword evidence="2" id="KW-1185">Reference proteome</keyword>